<dbReference type="InterPro" id="IPR011004">
    <property type="entry name" value="Trimer_LpxA-like_sf"/>
</dbReference>
<dbReference type="Pfam" id="PF00132">
    <property type="entry name" value="Hexapep"/>
    <property type="match status" value="1"/>
</dbReference>
<dbReference type="GO" id="GO:0008374">
    <property type="term" value="F:O-acyltransferase activity"/>
    <property type="evidence" value="ECO:0007669"/>
    <property type="project" value="TreeGrafter"/>
</dbReference>
<keyword evidence="3" id="KW-0677">Repeat</keyword>
<gene>
    <name evidence="5" type="ORF">MKO06_06660</name>
</gene>
<dbReference type="PANTHER" id="PTHR23416">
    <property type="entry name" value="SIALIC ACID SYNTHASE-RELATED"/>
    <property type="match status" value="1"/>
</dbReference>
<evidence type="ECO:0000313" key="6">
    <source>
        <dbReference type="Proteomes" id="UP001155280"/>
    </source>
</evidence>
<dbReference type="InterPro" id="IPR018357">
    <property type="entry name" value="Hexapep_transf_CS"/>
</dbReference>
<dbReference type="Gene3D" id="2.160.10.10">
    <property type="entry name" value="Hexapeptide repeat proteins"/>
    <property type="match status" value="1"/>
</dbReference>
<keyword evidence="4" id="KW-0012">Acyltransferase</keyword>
<protein>
    <submittedName>
        <fullName evidence="5">Colanic acid biosynthesis acetyltransferase</fullName>
    </submittedName>
</protein>
<dbReference type="PROSITE" id="PS00101">
    <property type="entry name" value="HEXAPEP_TRANSFERASES"/>
    <property type="match status" value="1"/>
</dbReference>
<dbReference type="InterPro" id="IPR001451">
    <property type="entry name" value="Hexapep"/>
</dbReference>
<dbReference type="InterPro" id="IPR051159">
    <property type="entry name" value="Hexapeptide_acetyltransf"/>
</dbReference>
<evidence type="ECO:0000313" key="5">
    <source>
        <dbReference type="EMBL" id="MCP9199580.1"/>
    </source>
</evidence>
<dbReference type="GO" id="GO:0005829">
    <property type="term" value="C:cytosol"/>
    <property type="evidence" value="ECO:0007669"/>
    <property type="project" value="TreeGrafter"/>
</dbReference>
<evidence type="ECO:0000256" key="4">
    <source>
        <dbReference type="ARBA" id="ARBA00023315"/>
    </source>
</evidence>
<organism evidence="5 6">
    <name type="scientific">Christiangramia oceanisediminis</name>
    <dbReference type="NCBI Taxonomy" id="2920386"/>
    <lineage>
        <taxon>Bacteria</taxon>
        <taxon>Pseudomonadati</taxon>
        <taxon>Bacteroidota</taxon>
        <taxon>Flavobacteriia</taxon>
        <taxon>Flavobacteriales</taxon>
        <taxon>Flavobacteriaceae</taxon>
        <taxon>Christiangramia</taxon>
    </lineage>
</organism>
<evidence type="ECO:0000256" key="2">
    <source>
        <dbReference type="ARBA" id="ARBA00022679"/>
    </source>
</evidence>
<comment type="caution">
    <text evidence="5">The sequence shown here is derived from an EMBL/GenBank/DDBJ whole genome shotgun (WGS) entry which is preliminary data.</text>
</comment>
<comment type="similarity">
    <text evidence="1">Belongs to the transferase hexapeptide repeat family.</text>
</comment>
<dbReference type="RefSeq" id="WP_241549979.1">
    <property type="nucleotide sequence ID" value="NZ_JANCNS010000001.1"/>
</dbReference>
<dbReference type="Proteomes" id="UP001155280">
    <property type="component" value="Unassembled WGS sequence"/>
</dbReference>
<dbReference type="SUPFAM" id="SSF51161">
    <property type="entry name" value="Trimeric LpxA-like enzymes"/>
    <property type="match status" value="1"/>
</dbReference>
<dbReference type="PANTHER" id="PTHR23416:SF23">
    <property type="entry name" value="ACETYLTRANSFERASE C18B11.09C-RELATED"/>
    <property type="match status" value="1"/>
</dbReference>
<accession>A0A9X2I2P6</accession>
<evidence type="ECO:0000256" key="3">
    <source>
        <dbReference type="ARBA" id="ARBA00022737"/>
    </source>
</evidence>
<evidence type="ECO:0000256" key="1">
    <source>
        <dbReference type="ARBA" id="ARBA00007274"/>
    </source>
</evidence>
<keyword evidence="2" id="KW-0808">Transferase</keyword>
<name>A0A9X2I2P6_9FLAO</name>
<reference evidence="5" key="1">
    <citation type="submission" date="2022-07" db="EMBL/GenBank/DDBJ databases">
        <title>Gramela sediminis sp. nov., isolated from deep-sea sediment of the Indian Ocean.</title>
        <authorList>
            <person name="Shi H."/>
        </authorList>
    </citation>
    <scope>NUCLEOTIDE SEQUENCE</scope>
    <source>
        <strain evidence="5">GC03-9</strain>
    </source>
</reference>
<sequence length="200" mass="22142">MERLSVETVSFSIGNKILRVLWKISCFILIRPFSLNIFRGWRCFVLRVFGANIGRQSNVRSTVKIWAPWNLRLGSFSSIGPGTEIYNQGVITIGDRSIISQKSYLCASTHDFTLRNFPLEKRPIHIGDQVWIAADAFIGPGVVVGEGAVVGARSAVFKNVEPWTVVGGNPANFLKDRKLRVNGSVKPGMIIKKSTPTKPV</sequence>
<proteinExistence type="inferred from homology"/>
<keyword evidence="6" id="KW-1185">Reference proteome</keyword>
<dbReference type="AlphaFoldDB" id="A0A9X2I2P6"/>
<dbReference type="EMBL" id="JANCNS010000001">
    <property type="protein sequence ID" value="MCP9199580.1"/>
    <property type="molecule type" value="Genomic_DNA"/>
</dbReference>